<geneLocation type="plasmid" evidence="1">
    <name>pL289</name>
</geneLocation>
<proteinExistence type="predicted"/>
<protein>
    <submittedName>
        <fullName evidence="1">Uncharacterized protein</fullName>
    </submittedName>
</protein>
<name>A0A1W6U1E1_VIBAL</name>
<accession>A0A1W6U1E1</accession>
<gene>
    <name evidence="1" type="ORF">K05K4_51480</name>
</gene>
<dbReference type="AlphaFoldDB" id="A0A1W6U1E1"/>
<organism evidence="1">
    <name type="scientific">Vibrio alginolyticus</name>
    <dbReference type="NCBI Taxonomy" id="663"/>
    <lineage>
        <taxon>Bacteria</taxon>
        <taxon>Pseudomonadati</taxon>
        <taxon>Pseudomonadota</taxon>
        <taxon>Gammaproteobacteria</taxon>
        <taxon>Vibrionales</taxon>
        <taxon>Vibrionaceae</taxon>
        <taxon>Vibrio</taxon>
    </lineage>
</organism>
<sequence>MMQTKMKLYGDLCDGNSWQLLHHHDLENKLRLRAGKLKRTHFENGNVRFVITNSDLIVKSVGRLQGARLYWDEINDKVGLLAGFENTELPKLKRCCSSFTVDISTSEYGYFVASCSNPSCPAIASCAQLTPLKAFWEEILSSEVEL</sequence>
<keyword evidence="1" id="KW-0614">Plasmid</keyword>
<evidence type="ECO:0000313" key="1">
    <source>
        <dbReference type="EMBL" id="ARP21850.1"/>
    </source>
</evidence>
<reference evidence="1" key="1">
    <citation type="submission" date="2016-10" db="EMBL/GenBank/DDBJ databases">
        <title>The High Quality Genome of Vibrio alginolyticus K01M1.</title>
        <authorList>
            <person name="Wendling C."/>
            <person name="Chibani C.M."/>
            <person name="Hertel R."/>
            <person name="Sproer C."/>
            <person name="Bunk B."/>
            <person name="Overmann J."/>
            <person name="Roth O."/>
            <person name="Liesegang H."/>
        </authorList>
    </citation>
    <scope>NUCLEOTIDE SEQUENCE</scope>
    <source>
        <strain evidence="1">K05K4</strain>
        <plasmid evidence="1">pL289</plasmid>
    </source>
</reference>
<dbReference type="EMBL" id="CP017904">
    <property type="protein sequence ID" value="ARP21850.1"/>
    <property type="molecule type" value="Genomic_DNA"/>
</dbReference>